<gene>
    <name evidence="1" type="ORF">JIN78_12085</name>
</gene>
<evidence type="ECO:0000313" key="2">
    <source>
        <dbReference type="Proteomes" id="UP000604083"/>
    </source>
</evidence>
<dbReference type="SUPFAM" id="SSF55961">
    <property type="entry name" value="Bet v1-like"/>
    <property type="match status" value="1"/>
</dbReference>
<dbReference type="Pfam" id="PF10604">
    <property type="entry name" value="Polyketide_cyc2"/>
    <property type="match status" value="1"/>
</dbReference>
<dbReference type="EMBL" id="JAENIO010000032">
    <property type="protein sequence ID" value="MBK1834802.1"/>
    <property type="molecule type" value="Genomic_DNA"/>
</dbReference>
<keyword evidence="2" id="KW-1185">Reference proteome</keyword>
<sequence length="151" mass="17114">MKTTESIEIESDPARAFELTVMRVPDWSEVVVREEPLEGGEGEPGTRFRVVTEEHGRRMDFVGEVLKNKPPHEHLSVLQGESFAIEVAYTFEAIPGGTRVWQMSLVRGKGLLRWFFLTCGWCFRRANQAAADAEMKRLKDFIESEDAVASP</sequence>
<evidence type="ECO:0000313" key="1">
    <source>
        <dbReference type="EMBL" id="MBK1834802.1"/>
    </source>
</evidence>
<proteinExistence type="predicted"/>
<accession>A0A934RN14</accession>
<dbReference type="RefSeq" id="WP_200392234.1">
    <property type="nucleotide sequence ID" value="NZ_JAENIO010000032.1"/>
</dbReference>
<reference evidence="1" key="1">
    <citation type="submission" date="2021-01" db="EMBL/GenBank/DDBJ databases">
        <title>Modified the classification status of verrucomicrobia.</title>
        <authorList>
            <person name="Feng X."/>
        </authorList>
    </citation>
    <scope>NUCLEOTIDE SEQUENCE</scope>
    <source>
        <strain evidence="1">KCTC 12986</strain>
    </source>
</reference>
<evidence type="ECO:0008006" key="3">
    <source>
        <dbReference type="Google" id="ProtNLM"/>
    </source>
</evidence>
<dbReference type="InterPro" id="IPR023393">
    <property type="entry name" value="START-like_dom_sf"/>
</dbReference>
<organism evidence="1 2">
    <name type="scientific">Roseibacillus ishigakijimensis</name>
    <dbReference type="NCBI Taxonomy" id="454146"/>
    <lineage>
        <taxon>Bacteria</taxon>
        <taxon>Pseudomonadati</taxon>
        <taxon>Verrucomicrobiota</taxon>
        <taxon>Verrucomicrobiia</taxon>
        <taxon>Verrucomicrobiales</taxon>
        <taxon>Verrucomicrobiaceae</taxon>
        <taxon>Roseibacillus</taxon>
    </lineage>
</organism>
<name>A0A934RN14_9BACT</name>
<dbReference type="Gene3D" id="3.30.530.20">
    <property type="match status" value="1"/>
</dbReference>
<protein>
    <recommendedName>
        <fullName evidence="3">Polyketide cyclase / dehydrase and lipid transport</fullName>
    </recommendedName>
</protein>
<dbReference type="InterPro" id="IPR019587">
    <property type="entry name" value="Polyketide_cyclase/dehydratase"/>
</dbReference>
<dbReference type="AlphaFoldDB" id="A0A934RN14"/>
<dbReference type="Proteomes" id="UP000604083">
    <property type="component" value="Unassembled WGS sequence"/>
</dbReference>
<comment type="caution">
    <text evidence="1">The sequence shown here is derived from an EMBL/GenBank/DDBJ whole genome shotgun (WGS) entry which is preliminary data.</text>
</comment>